<dbReference type="PANTHER" id="PTHR43105">
    <property type="entry name" value="RESPIRATORY NITRATE REDUCTASE"/>
    <property type="match status" value="1"/>
</dbReference>
<feature type="domain" description="Molybdopterin oxidoreductase" evidence="3">
    <location>
        <begin position="73"/>
        <end position="195"/>
    </location>
</feature>
<dbReference type="Pfam" id="PF00384">
    <property type="entry name" value="Molybdopterin"/>
    <property type="match status" value="1"/>
</dbReference>
<evidence type="ECO:0000256" key="1">
    <source>
        <dbReference type="ARBA" id="ARBA00001966"/>
    </source>
</evidence>
<dbReference type="Proteomes" id="UP001153076">
    <property type="component" value="Unassembled WGS sequence"/>
</dbReference>
<accession>A0A9Q1Q4X1</accession>
<sequence length="239" mass="26487">MALCSLLMLHCSDGLLPAESGSRYGECQNPKGSAVKFCQGAVYWTSYSPTQFNYDREHLERAKMPSSLSLKALQKSANFIRPDWNGLNVLLLRAALDLVLVPMSDTGIESAKFLYFIGADDLILDKIPSNAFVVYQGHHGDRNAYHANIVFPSSALTEKEGTYANAEGHTQQTIHAVPTVGDARDDWKIIRALSEEAGVRLPYDSFFDIQERMDTVAPNFLSMDEREPATVSSLIKPEP</sequence>
<name>A0A9Q1Q4X1_9CARY</name>
<keyword evidence="5" id="KW-1185">Reference proteome</keyword>
<reference evidence="4" key="1">
    <citation type="submission" date="2022-04" db="EMBL/GenBank/DDBJ databases">
        <title>Carnegiea gigantea Genome sequencing and assembly v2.</title>
        <authorList>
            <person name="Copetti D."/>
            <person name="Sanderson M.J."/>
            <person name="Burquez A."/>
            <person name="Wojciechowski M.F."/>
        </authorList>
    </citation>
    <scope>NUCLEOTIDE SEQUENCE</scope>
    <source>
        <strain evidence="4">SGP5-SGP5p</strain>
        <tissue evidence="4">Aerial part</tissue>
    </source>
</reference>
<comment type="caution">
    <text evidence="4">The sequence shown here is derived from an EMBL/GenBank/DDBJ whole genome shotgun (WGS) entry which is preliminary data.</text>
</comment>
<dbReference type="InterPro" id="IPR050123">
    <property type="entry name" value="Prok_molybdopt-oxidoreductase"/>
</dbReference>
<dbReference type="Gene3D" id="3.40.50.740">
    <property type="match status" value="1"/>
</dbReference>
<dbReference type="InterPro" id="IPR006656">
    <property type="entry name" value="Mopterin_OxRdtase"/>
</dbReference>
<gene>
    <name evidence="4" type="ORF">Cgig2_024964</name>
</gene>
<proteinExistence type="predicted"/>
<dbReference type="PANTHER" id="PTHR43105:SF13">
    <property type="entry name" value="NADH-UBIQUINONE OXIDOREDUCTASE 75 KDA SUBUNIT, MITOCHONDRIAL"/>
    <property type="match status" value="1"/>
</dbReference>
<comment type="cofactor">
    <cofactor evidence="1">
        <name>[4Fe-4S] cluster</name>
        <dbReference type="ChEBI" id="CHEBI:49883"/>
    </cofactor>
</comment>
<organism evidence="4 5">
    <name type="scientific">Carnegiea gigantea</name>
    <dbReference type="NCBI Taxonomy" id="171969"/>
    <lineage>
        <taxon>Eukaryota</taxon>
        <taxon>Viridiplantae</taxon>
        <taxon>Streptophyta</taxon>
        <taxon>Embryophyta</taxon>
        <taxon>Tracheophyta</taxon>
        <taxon>Spermatophyta</taxon>
        <taxon>Magnoliopsida</taxon>
        <taxon>eudicotyledons</taxon>
        <taxon>Gunneridae</taxon>
        <taxon>Pentapetalae</taxon>
        <taxon>Caryophyllales</taxon>
        <taxon>Cactineae</taxon>
        <taxon>Cactaceae</taxon>
        <taxon>Cactoideae</taxon>
        <taxon>Echinocereeae</taxon>
        <taxon>Carnegiea</taxon>
    </lineage>
</organism>
<evidence type="ECO:0000256" key="2">
    <source>
        <dbReference type="ARBA" id="ARBA00034078"/>
    </source>
</evidence>
<evidence type="ECO:0000259" key="3">
    <source>
        <dbReference type="Pfam" id="PF00384"/>
    </source>
</evidence>
<dbReference type="GO" id="GO:0016020">
    <property type="term" value="C:membrane"/>
    <property type="evidence" value="ECO:0007669"/>
    <property type="project" value="TreeGrafter"/>
</dbReference>
<evidence type="ECO:0000313" key="5">
    <source>
        <dbReference type="Proteomes" id="UP001153076"/>
    </source>
</evidence>
<dbReference type="FunFam" id="3.40.50.740:FF:000012">
    <property type="entry name" value="NADH dehydrogenase [ubiquinone] iron-sulfur protein 1 mitochondrial"/>
    <property type="match status" value="1"/>
</dbReference>
<protein>
    <recommendedName>
        <fullName evidence="3">Molybdopterin oxidoreductase domain-containing protein</fullName>
    </recommendedName>
</protein>
<dbReference type="GO" id="GO:0016491">
    <property type="term" value="F:oxidoreductase activity"/>
    <property type="evidence" value="ECO:0007669"/>
    <property type="project" value="InterPro"/>
</dbReference>
<dbReference type="AlphaFoldDB" id="A0A9Q1Q4X1"/>
<dbReference type="SUPFAM" id="SSF53706">
    <property type="entry name" value="Formate dehydrogenase/DMSO reductase, domains 1-3"/>
    <property type="match status" value="1"/>
</dbReference>
<evidence type="ECO:0000313" key="4">
    <source>
        <dbReference type="EMBL" id="KAJ8428895.1"/>
    </source>
</evidence>
<dbReference type="OrthoDB" id="1689136at2759"/>
<dbReference type="EMBL" id="JAKOGI010000959">
    <property type="protein sequence ID" value="KAJ8428895.1"/>
    <property type="molecule type" value="Genomic_DNA"/>
</dbReference>
<comment type="cofactor">
    <cofactor evidence="2">
        <name>[2Fe-2S] cluster</name>
        <dbReference type="ChEBI" id="CHEBI:190135"/>
    </cofactor>
</comment>